<dbReference type="GO" id="GO:0016874">
    <property type="term" value="F:ligase activity"/>
    <property type="evidence" value="ECO:0007669"/>
    <property type="project" value="UniProtKB-KW"/>
</dbReference>
<keyword evidence="1" id="KW-0436">Ligase</keyword>
<dbReference type="Pfam" id="PF13563">
    <property type="entry name" value="2_5_RNA_ligase2"/>
    <property type="match status" value="1"/>
</dbReference>
<keyword evidence="2" id="KW-1185">Reference proteome</keyword>
<comment type="caution">
    <text evidence="1">The sequence shown here is derived from an EMBL/GenBank/DDBJ whole genome shotgun (WGS) entry which is preliminary data.</text>
</comment>
<dbReference type="PANTHER" id="PTHR36039">
    <property type="match status" value="1"/>
</dbReference>
<proteinExistence type="predicted"/>
<protein>
    <submittedName>
        <fullName evidence="1">2'-5' RNA ligase superfamily protein</fullName>
    </submittedName>
</protein>
<dbReference type="PANTHER" id="PTHR36039:SF2">
    <property type="entry name" value="RNA LIGASE_CYCLIC NUCLEOTIDE PHOSPHODIESTERASE FAMILY PROTEIN"/>
    <property type="match status" value="1"/>
</dbReference>
<dbReference type="AlphaFoldDB" id="A0A347ZW29"/>
<dbReference type="SUPFAM" id="SSF55144">
    <property type="entry name" value="LigT-like"/>
    <property type="match status" value="1"/>
</dbReference>
<name>A0A347ZW29_9CHLR</name>
<dbReference type="Gene3D" id="3.90.1140.10">
    <property type="entry name" value="Cyclic phosphodiesterase"/>
    <property type="match status" value="1"/>
</dbReference>
<gene>
    <name evidence="1" type="ORF">DFR64_2410</name>
</gene>
<evidence type="ECO:0000313" key="2">
    <source>
        <dbReference type="Proteomes" id="UP000256388"/>
    </source>
</evidence>
<dbReference type="Proteomes" id="UP000256388">
    <property type="component" value="Unassembled WGS sequence"/>
</dbReference>
<reference evidence="1 2" key="1">
    <citation type="submission" date="2018-08" db="EMBL/GenBank/DDBJ databases">
        <title>Genomic Encyclopedia of Type Strains, Phase IV (KMG-IV): sequencing the most valuable type-strain genomes for metagenomic binning, comparative biology and taxonomic classification.</title>
        <authorList>
            <person name="Goeker M."/>
        </authorList>
    </citation>
    <scope>NUCLEOTIDE SEQUENCE [LARGE SCALE GENOMIC DNA]</scope>
    <source>
        <strain evidence="1 2">DSM 23923</strain>
    </source>
</reference>
<dbReference type="RefSeq" id="WP_116225679.1">
    <property type="nucleotide sequence ID" value="NZ_AP018437.1"/>
</dbReference>
<evidence type="ECO:0000313" key="1">
    <source>
        <dbReference type="EMBL" id="REG07205.1"/>
    </source>
</evidence>
<sequence length="178" mass="20302">MPYAVVLYFNKPSEKFIRDIWSNLSENGIPSEIHHVGIRPHITLAIYDELTCQPCDSELSRFAPQTAHLHLDCTHLGVFTQPEKVLFLAPTPTRELIDFHAHIHSLLDHQTRGPWELYQPGQWVPHCTLALDLDQVKLDQAMSVCGNIELPVKLHATQIGVVEFLPVTEMVHFDLKEI</sequence>
<dbReference type="InterPro" id="IPR009097">
    <property type="entry name" value="Cyclic_Pdiesterase"/>
</dbReference>
<dbReference type="EMBL" id="QUMS01000003">
    <property type="protein sequence ID" value="REG07205.1"/>
    <property type="molecule type" value="Genomic_DNA"/>
</dbReference>
<accession>A0A347ZW29</accession>
<dbReference type="OrthoDB" id="463286at2"/>
<organism evidence="1 2">
    <name type="scientific">Pelolinea submarina</name>
    <dbReference type="NCBI Taxonomy" id="913107"/>
    <lineage>
        <taxon>Bacteria</taxon>
        <taxon>Bacillati</taxon>
        <taxon>Chloroflexota</taxon>
        <taxon>Anaerolineae</taxon>
        <taxon>Anaerolineales</taxon>
        <taxon>Anaerolineaceae</taxon>
        <taxon>Pelolinea</taxon>
    </lineage>
</organism>